<evidence type="ECO:0008006" key="4">
    <source>
        <dbReference type="Google" id="ProtNLM"/>
    </source>
</evidence>
<feature type="region of interest" description="Disordered" evidence="1">
    <location>
        <begin position="30"/>
        <end position="51"/>
    </location>
</feature>
<reference evidence="2 3" key="1">
    <citation type="journal article" date="2020" name="IScience">
        <title>Genome Sequencing of the Endangered Kingdonia uniflora (Circaeasteraceae, Ranunculales) Reveals Potential Mechanisms of Evolutionary Specialization.</title>
        <authorList>
            <person name="Sun Y."/>
            <person name="Deng T."/>
            <person name="Zhang A."/>
            <person name="Moore M.J."/>
            <person name="Landis J.B."/>
            <person name="Lin N."/>
            <person name="Zhang H."/>
            <person name="Zhang X."/>
            <person name="Huang J."/>
            <person name="Zhang X."/>
            <person name="Sun H."/>
            <person name="Wang H."/>
        </authorList>
    </citation>
    <scope>NUCLEOTIDE SEQUENCE [LARGE SCALE GENOMIC DNA]</scope>
    <source>
        <strain evidence="2">TB1705</strain>
        <tissue evidence="2">Leaf</tissue>
    </source>
</reference>
<dbReference type="Proteomes" id="UP000541444">
    <property type="component" value="Unassembled WGS sequence"/>
</dbReference>
<keyword evidence="3" id="KW-1185">Reference proteome</keyword>
<accession>A0A7J7LPT4</accession>
<evidence type="ECO:0000313" key="3">
    <source>
        <dbReference type="Proteomes" id="UP000541444"/>
    </source>
</evidence>
<evidence type="ECO:0000256" key="1">
    <source>
        <dbReference type="SAM" id="MobiDB-lite"/>
    </source>
</evidence>
<proteinExistence type="predicted"/>
<organism evidence="2 3">
    <name type="scientific">Kingdonia uniflora</name>
    <dbReference type="NCBI Taxonomy" id="39325"/>
    <lineage>
        <taxon>Eukaryota</taxon>
        <taxon>Viridiplantae</taxon>
        <taxon>Streptophyta</taxon>
        <taxon>Embryophyta</taxon>
        <taxon>Tracheophyta</taxon>
        <taxon>Spermatophyta</taxon>
        <taxon>Magnoliopsida</taxon>
        <taxon>Ranunculales</taxon>
        <taxon>Circaeasteraceae</taxon>
        <taxon>Kingdonia</taxon>
    </lineage>
</organism>
<dbReference type="OrthoDB" id="1877533at2759"/>
<gene>
    <name evidence="2" type="ORF">GIB67_006044</name>
</gene>
<sequence length="169" mass="18467">MGSNHWLYRCTTCEFDAHIGCATAKPSAPQQHQHLLAKPSVPQQQHQHLVQHQYQSFPASNHIQTHFKLPGTQVGSTVPLYQPIVVQSNPLTSHSFPGYCHTQYQHQGAGRAGGMQRPPARQQGDSLMQMAIESFVDAASQQAGQTAVQDLMGIGGNGADPSSFLNIEW</sequence>
<evidence type="ECO:0000313" key="2">
    <source>
        <dbReference type="EMBL" id="KAF6144552.1"/>
    </source>
</evidence>
<comment type="caution">
    <text evidence="2">The sequence shown here is derived from an EMBL/GenBank/DDBJ whole genome shotgun (WGS) entry which is preliminary data.</text>
</comment>
<protein>
    <recommendedName>
        <fullName evidence="4">DC1 domain-containing protein</fullName>
    </recommendedName>
</protein>
<dbReference type="AlphaFoldDB" id="A0A7J7LPT4"/>
<dbReference type="EMBL" id="JACGCM010002114">
    <property type="protein sequence ID" value="KAF6144552.1"/>
    <property type="molecule type" value="Genomic_DNA"/>
</dbReference>
<name>A0A7J7LPT4_9MAGN</name>